<feature type="compositionally biased region" description="Basic and acidic residues" evidence="1">
    <location>
        <begin position="151"/>
        <end position="165"/>
    </location>
</feature>
<dbReference type="VEuPathDB" id="FungiDB:RhiirA1_463925"/>
<sequence>MLDSKLSPRDIKDMYSWQAVKRAKIDNEKSDDIIIKEHVRTYGGHFSKIIRINKVIYSNIFNNENDLMKAIYDSAIKDDLGLGLRIKTQDNIISKNGSLENGELQRRQKFSGRINELNGNTEGSKGKGKEVETSSDTLNSNKKRVALTQGNREDSDSNSDSDNRL</sequence>
<dbReference type="VEuPathDB" id="FungiDB:FUN_002789"/>
<evidence type="ECO:0000313" key="2">
    <source>
        <dbReference type="EMBL" id="PKY49258.1"/>
    </source>
</evidence>
<evidence type="ECO:0000256" key="1">
    <source>
        <dbReference type="SAM" id="MobiDB-lite"/>
    </source>
</evidence>
<feature type="region of interest" description="Disordered" evidence="1">
    <location>
        <begin position="115"/>
        <end position="165"/>
    </location>
</feature>
<dbReference type="AlphaFoldDB" id="A0A2I1GRH6"/>
<reference evidence="2 3" key="1">
    <citation type="submission" date="2015-10" db="EMBL/GenBank/DDBJ databases">
        <title>Genome analyses suggest a sexual origin of heterokaryosis in a supposedly ancient asexual fungus.</title>
        <authorList>
            <person name="Ropars J."/>
            <person name="Sedzielewska K."/>
            <person name="Noel J."/>
            <person name="Charron P."/>
            <person name="Farinelli L."/>
            <person name="Marton T."/>
            <person name="Kruger M."/>
            <person name="Pelin A."/>
            <person name="Brachmann A."/>
            <person name="Corradi N."/>
        </authorList>
    </citation>
    <scope>NUCLEOTIDE SEQUENCE [LARGE SCALE GENOMIC DNA]</scope>
    <source>
        <strain evidence="2 3">A4</strain>
    </source>
</reference>
<comment type="caution">
    <text evidence="2">The sequence shown here is derived from an EMBL/GenBank/DDBJ whole genome shotgun (WGS) entry which is preliminary data.</text>
</comment>
<name>A0A2I1GRH6_9GLOM</name>
<dbReference type="EMBL" id="LLXI01000722">
    <property type="protein sequence ID" value="PKY49258.1"/>
    <property type="molecule type" value="Genomic_DNA"/>
</dbReference>
<evidence type="ECO:0000313" key="3">
    <source>
        <dbReference type="Proteomes" id="UP000234323"/>
    </source>
</evidence>
<gene>
    <name evidence="2" type="ORF">RhiirA4_465159</name>
</gene>
<organism evidence="2 3">
    <name type="scientific">Rhizophagus irregularis</name>
    <dbReference type="NCBI Taxonomy" id="588596"/>
    <lineage>
        <taxon>Eukaryota</taxon>
        <taxon>Fungi</taxon>
        <taxon>Fungi incertae sedis</taxon>
        <taxon>Mucoromycota</taxon>
        <taxon>Glomeromycotina</taxon>
        <taxon>Glomeromycetes</taxon>
        <taxon>Glomerales</taxon>
        <taxon>Glomeraceae</taxon>
        <taxon>Rhizophagus</taxon>
    </lineage>
</organism>
<dbReference type="Proteomes" id="UP000234323">
    <property type="component" value="Unassembled WGS sequence"/>
</dbReference>
<accession>A0A2I1GRH6</accession>
<dbReference type="OrthoDB" id="10279812at2759"/>
<proteinExistence type="predicted"/>
<keyword evidence="3" id="KW-1185">Reference proteome</keyword>
<dbReference type="VEuPathDB" id="FungiDB:RhiirFUN_002848"/>
<protein>
    <submittedName>
        <fullName evidence="2">Uncharacterized protein</fullName>
    </submittedName>
</protein>